<dbReference type="InterPro" id="IPR014867">
    <property type="entry name" value="Spore_coat_CotH_CotH2/3/7"/>
</dbReference>
<name>A0A6V8LF42_9ACTN</name>
<sequence>MGALKAEEPESLPWLISFDEYVKGRRYQGRTEIAVRPAGRGGSTGLNEAVALTLTGASGEPSQEYAYSTFTVNDRPTVTRLLVEHPDQTYADALTDDGVLYKSRASSQFTDQGGDPTDYQDDFDQINLKGSQDLQPVIDLIRWVEGASDQEFAAGLADRVDVPSLARYVALQNLLLNFDDMSGPGKNYYLYYNLDTKKFTVLTWDLNLALSGDANQGPHDAGRMGGFRMPAGGATAPDGGAAAPGGGQGPGGGGPSMGHPLKDRFLAASAFTQVYEDAYRDLYHKLYASGAATAAVDRAVAARTANGGDQSTADQEAATLRTLIANRTKSLAANEVIARS</sequence>
<feature type="region of interest" description="Disordered" evidence="1">
    <location>
        <begin position="233"/>
        <end position="259"/>
    </location>
</feature>
<dbReference type="PANTHER" id="PTHR40050:SF1">
    <property type="entry name" value="INNER SPORE COAT PROTEIN H"/>
    <property type="match status" value="1"/>
</dbReference>
<comment type="caution">
    <text evidence="2">The sequence shown here is derived from an EMBL/GenBank/DDBJ whole genome shotgun (WGS) entry which is preliminary data.</text>
</comment>
<dbReference type="AlphaFoldDB" id="A0A6V8LF42"/>
<gene>
    <name evidence="2" type="ORF">Prum_085460</name>
</gene>
<reference evidence="2 3" key="2">
    <citation type="submission" date="2020-03" db="EMBL/GenBank/DDBJ databases">
        <authorList>
            <person name="Ichikawa N."/>
            <person name="Kimura A."/>
            <person name="Kitahashi Y."/>
            <person name="Uohara A."/>
        </authorList>
    </citation>
    <scope>NUCLEOTIDE SEQUENCE [LARGE SCALE GENOMIC DNA]</scope>
    <source>
        <strain evidence="2 3">NBRC 108638</strain>
    </source>
</reference>
<dbReference type="Pfam" id="PF08757">
    <property type="entry name" value="CotH"/>
    <property type="match status" value="1"/>
</dbReference>
<dbReference type="RefSeq" id="WP_246278422.1">
    <property type="nucleotide sequence ID" value="NZ_BLPG01000001.1"/>
</dbReference>
<dbReference type="PANTHER" id="PTHR40050">
    <property type="entry name" value="INNER SPORE COAT PROTEIN H"/>
    <property type="match status" value="1"/>
</dbReference>
<reference evidence="2 3" key="1">
    <citation type="submission" date="2020-03" db="EMBL/GenBank/DDBJ databases">
        <title>Whole genome shotgun sequence of Phytohabitans rumicis NBRC 108638.</title>
        <authorList>
            <person name="Komaki H."/>
            <person name="Tamura T."/>
        </authorList>
    </citation>
    <scope>NUCLEOTIDE SEQUENCE [LARGE SCALE GENOMIC DNA]</scope>
    <source>
        <strain evidence="2 3">NBRC 108638</strain>
    </source>
</reference>
<protein>
    <recommendedName>
        <fullName evidence="4">Spore coat protein CotH</fullName>
    </recommendedName>
</protein>
<keyword evidence="3" id="KW-1185">Reference proteome</keyword>
<evidence type="ECO:0000313" key="3">
    <source>
        <dbReference type="Proteomes" id="UP000482960"/>
    </source>
</evidence>
<organism evidence="2 3">
    <name type="scientific">Phytohabitans rumicis</name>
    <dbReference type="NCBI Taxonomy" id="1076125"/>
    <lineage>
        <taxon>Bacteria</taxon>
        <taxon>Bacillati</taxon>
        <taxon>Actinomycetota</taxon>
        <taxon>Actinomycetes</taxon>
        <taxon>Micromonosporales</taxon>
        <taxon>Micromonosporaceae</taxon>
    </lineage>
</organism>
<dbReference type="Proteomes" id="UP000482960">
    <property type="component" value="Unassembled WGS sequence"/>
</dbReference>
<evidence type="ECO:0000256" key="1">
    <source>
        <dbReference type="SAM" id="MobiDB-lite"/>
    </source>
</evidence>
<feature type="compositionally biased region" description="Gly residues" evidence="1">
    <location>
        <begin position="242"/>
        <end position="256"/>
    </location>
</feature>
<accession>A0A6V8LF42</accession>
<evidence type="ECO:0000313" key="2">
    <source>
        <dbReference type="EMBL" id="GFJ94904.1"/>
    </source>
</evidence>
<proteinExistence type="predicted"/>
<evidence type="ECO:0008006" key="4">
    <source>
        <dbReference type="Google" id="ProtNLM"/>
    </source>
</evidence>
<dbReference type="EMBL" id="BLPG01000001">
    <property type="protein sequence ID" value="GFJ94904.1"/>
    <property type="molecule type" value="Genomic_DNA"/>
</dbReference>